<dbReference type="Proteomes" id="UP001500962">
    <property type="component" value="Unassembled WGS sequence"/>
</dbReference>
<keyword evidence="4" id="KW-0238">DNA-binding</keyword>
<evidence type="ECO:0000313" key="4">
    <source>
        <dbReference type="EMBL" id="UOO95048.1"/>
    </source>
</evidence>
<evidence type="ECO:0000313" key="6">
    <source>
        <dbReference type="Proteomes" id="UP001500962"/>
    </source>
</evidence>
<reference evidence="4" key="2">
    <citation type="submission" date="2022-04" db="EMBL/GenBank/DDBJ databases">
        <title>Sequencing and genomic assembly of Halococcus dombrowskii.</title>
        <authorList>
            <person name="Lim S.W."/>
            <person name="MacLea K.S."/>
        </authorList>
    </citation>
    <scope>NUCLEOTIDE SEQUENCE</scope>
    <source>
        <strain evidence="4">H4</strain>
    </source>
</reference>
<dbReference type="EMBL" id="BAAADN010000018">
    <property type="protein sequence ID" value="GAA0456221.1"/>
    <property type="molecule type" value="Genomic_DNA"/>
</dbReference>
<feature type="compositionally biased region" description="Basic and acidic residues" evidence="1">
    <location>
        <begin position="84"/>
        <end position="94"/>
    </location>
</feature>
<dbReference type="EMBL" id="CP095005">
    <property type="protein sequence ID" value="UOO95048.1"/>
    <property type="molecule type" value="Genomic_DNA"/>
</dbReference>
<evidence type="ECO:0000259" key="2">
    <source>
        <dbReference type="PROSITE" id="PS51740"/>
    </source>
</evidence>
<protein>
    <submittedName>
        <fullName evidence="4">AbrB/MazE/SpoVT family DNA-binding domain-containing protein</fullName>
    </submittedName>
</protein>
<name>A0AAV3SEX5_HALDO</name>
<dbReference type="Proteomes" id="UP000830542">
    <property type="component" value="Chromosome"/>
</dbReference>
<dbReference type="Pfam" id="PF04014">
    <property type="entry name" value="MazE_antitoxin"/>
    <property type="match status" value="1"/>
</dbReference>
<sequence length="94" mass="10533">MVTVDSKGRIVLPRETRERLGITPGTEVVIHEKEGKAVVEPEDAPERIIERLERLVEETTPERAATSPLSDGPDPIARRHRDAIRRGAERSSDE</sequence>
<reference evidence="3" key="3">
    <citation type="submission" date="2023-12" db="EMBL/GenBank/DDBJ databases">
        <authorList>
            <person name="Sun Q."/>
            <person name="Inoue M."/>
        </authorList>
    </citation>
    <scope>NUCLEOTIDE SEQUENCE</scope>
    <source>
        <strain evidence="3">JCM 12289</strain>
    </source>
</reference>
<dbReference type="NCBIfam" id="TIGR01439">
    <property type="entry name" value="lp_hng_hel_AbrB"/>
    <property type="match status" value="1"/>
</dbReference>
<evidence type="ECO:0000313" key="3">
    <source>
        <dbReference type="EMBL" id="GAA0456221.1"/>
    </source>
</evidence>
<dbReference type="GO" id="GO:0003677">
    <property type="term" value="F:DNA binding"/>
    <property type="evidence" value="ECO:0007669"/>
    <property type="project" value="UniProtKB-KW"/>
</dbReference>
<dbReference type="PROSITE" id="PS51740">
    <property type="entry name" value="SPOVT_ABRB"/>
    <property type="match status" value="1"/>
</dbReference>
<dbReference type="SUPFAM" id="SSF89447">
    <property type="entry name" value="AbrB/MazE/MraZ-like"/>
    <property type="match status" value="1"/>
</dbReference>
<proteinExistence type="predicted"/>
<dbReference type="InterPro" id="IPR007159">
    <property type="entry name" value="SpoVT-AbrB_dom"/>
</dbReference>
<evidence type="ECO:0000313" key="5">
    <source>
        <dbReference type="Proteomes" id="UP000830542"/>
    </source>
</evidence>
<dbReference type="GeneID" id="71762962"/>
<dbReference type="RefSeq" id="WP_244702214.1">
    <property type="nucleotide sequence ID" value="NZ_BAAADN010000018.1"/>
</dbReference>
<gene>
    <name evidence="3" type="ORF">GCM10008985_10220</name>
    <name evidence="4" type="ORF">MUK72_13900</name>
</gene>
<dbReference type="SMART" id="SM00966">
    <property type="entry name" value="SpoVT_AbrB"/>
    <property type="match status" value="1"/>
</dbReference>
<accession>A0AAV3SEX5</accession>
<dbReference type="KEGG" id="hdo:MUK72_13900"/>
<feature type="region of interest" description="Disordered" evidence="1">
    <location>
        <begin position="55"/>
        <end position="94"/>
    </location>
</feature>
<feature type="domain" description="SpoVT-AbrB" evidence="2">
    <location>
        <begin position="1"/>
        <end position="44"/>
    </location>
</feature>
<keyword evidence="5" id="KW-1185">Reference proteome</keyword>
<reference evidence="3" key="1">
    <citation type="journal article" date="2014" name="Int. J. Syst. Evol. Microbiol.">
        <title>Complete genome sequence of Corynebacterium casei LMG S-19264T (=DSM 44701T), isolated from a smear-ripened cheese.</title>
        <authorList>
            <consortium name="US DOE Joint Genome Institute (JGI-PGF)"/>
            <person name="Walter F."/>
            <person name="Albersmeier A."/>
            <person name="Kalinowski J."/>
            <person name="Ruckert C."/>
        </authorList>
    </citation>
    <scope>NUCLEOTIDE SEQUENCE</scope>
    <source>
        <strain evidence="3">JCM 12289</strain>
    </source>
</reference>
<dbReference type="AlphaFoldDB" id="A0AAV3SEX5"/>
<evidence type="ECO:0000256" key="1">
    <source>
        <dbReference type="SAM" id="MobiDB-lite"/>
    </source>
</evidence>
<dbReference type="Gene3D" id="2.10.260.10">
    <property type="match status" value="1"/>
</dbReference>
<dbReference type="InterPro" id="IPR037914">
    <property type="entry name" value="SpoVT-AbrB_sf"/>
</dbReference>
<organism evidence="3 6">
    <name type="scientific">Halococcus dombrowskii</name>
    <dbReference type="NCBI Taxonomy" id="179637"/>
    <lineage>
        <taxon>Archaea</taxon>
        <taxon>Methanobacteriati</taxon>
        <taxon>Methanobacteriota</taxon>
        <taxon>Stenosarchaea group</taxon>
        <taxon>Halobacteria</taxon>
        <taxon>Halobacteriales</taxon>
        <taxon>Halococcaceae</taxon>
        <taxon>Halococcus</taxon>
    </lineage>
</organism>